<protein>
    <recommendedName>
        <fullName evidence="3">BNR repeat-like domain-containing protein</fullName>
    </recommendedName>
</protein>
<dbReference type="CDD" id="cd15482">
    <property type="entry name" value="Sialidase_non-viral"/>
    <property type="match status" value="1"/>
</dbReference>
<gene>
    <name evidence="1" type="ORF">SAMN04488561_2410</name>
</gene>
<dbReference type="Proteomes" id="UP000181980">
    <property type="component" value="Unassembled WGS sequence"/>
</dbReference>
<dbReference type="InterPro" id="IPR006311">
    <property type="entry name" value="TAT_signal"/>
</dbReference>
<keyword evidence="2" id="KW-1185">Reference proteome</keyword>
<dbReference type="STRING" id="561176.SAMN04488561_2410"/>
<name>A0A1H5L4T9_9ACTN</name>
<dbReference type="Gene3D" id="2.120.10.10">
    <property type="match status" value="1"/>
</dbReference>
<organism evidence="1 2">
    <name type="scientific">Jiangella alba</name>
    <dbReference type="NCBI Taxonomy" id="561176"/>
    <lineage>
        <taxon>Bacteria</taxon>
        <taxon>Bacillati</taxon>
        <taxon>Actinomycetota</taxon>
        <taxon>Actinomycetes</taxon>
        <taxon>Jiangellales</taxon>
        <taxon>Jiangellaceae</taxon>
        <taxon>Jiangella</taxon>
    </lineage>
</organism>
<accession>A0A1H5L4T9</accession>
<dbReference type="SUPFAM" id="SSF50939">
    <property type="entry name" value="Sialidases"/>
    <property type="match status" value="1"/>
</dbReference>
<reference evidence="2" key="1">
    <citation type="submission" date="2016-10" db="EMBL/GenBank/DDBJ databases">
        <authorList>
            <person name="Varghese N."/>
            <person name="Submissions S."/>
        </authorList>
    </citation>
    <scope>NUCLEOTIDE SEQUENCE [LARGE SCALE GENOMIC DNA]</scope>
    <source>
        <strain evidence="2">DSM 45237</strain>
    </source>
</reference>
<evidence type="ECO:0000313" key="2">
    <source>
        <dbReference type="Proteomes" id="UP000181980"/>
    </source>
</evidence>
<dbReference type="InterPro" id="IPR036278">
    <property type="entry name" value="Sialidase_sf"/>
</dbReference>
<dbReference type="PANTHER" id="PTHR38792:SF3">
    <property type="entry name" value="BNR_ASP-BOX REPEAT DOMAIN PROTEIN (AFU_ORTHOLOGUE AFUA_7G06430)-RELATED"/>
    <property type="match status" value="1"/>
</dbReference>
<evidence type="ECO:0008006" key="3">
    <source>
        <dbReference type="Google" id="ProtNLM"/>
    </source>
</evidence>
<dbReference type="EMBL" id="FNUC01000003">
    <property type="protein sequence ID" value="SEE72013.1"/>
    <property type="molecule type" value="Genomic_DNA"/>
</dbReference>
<dbReference type="PROSITE" id="PS51318">
    <property type="entry name" value="TAT"/>
    <property type="match status" value="1"/>
</dbReference>
<evidence type="ECO:0000313" key="1">
    <source>
        <dbReference type="EMBL" id="SEE72013.1"/>
    </source>
</evidence>
<dbReference type="PANTHER" id="PTHR38792">
    <property type="entry name" value="BNR/ASP-BOX REPEAT DOMAIN PROTEIN (AFU_ORTHOLOGUE AFUA_7G06430)-RELATED"/>
    <property type="match status" value="1"/>
</dbReference>
<dbReference type="AlphaFoldDB" id="A0A1H5L4T9"/>
<proteinExistence type="predicted"/>
<sequence>MTWNPRISRRHLVGGAAGLTGAALLGSGPIRGAAAIPAAADVAGSSSGAASLEFDQRAYVELDAALLHTQKATYPRIKKLPDGRYLLLYQDAQIGWNIFWSLSDDLRSWSDPQKLFAAHKVMDGQDDQAYSTADAVILANGDILAVCSYRASKNFYKIWDVSGLALRRSTDNGATWDDERVIYVGPNWEPYLCQLASGEVQVYFSHIAPKMAVENTPHSSGVAIIRSFDDGATWVPDVVAYPYAADRVAQQYRTTSENGVKMFTDQMPSAIETGPPGRIALAVESAQPDGGPMRISLIHTDRNWPDTLDMDETGPADRVNSIFPGAAPYLAQFPTGETVLAYNTSSRQYLRLGDSEARTFGEPHDYLPGTGYWGSIELTGDQTLVSSMAYVKSTGNALMIGTLHLNRALTVHQFPRRATADLRVWPESSSRLFLGGDSQAQVTIRAGRHGSTLLLRLERRDDHLVDGDAVTIYLASRRTPGRRLRLTVDGQGAVGVAAFAGGVYADDGATVVTSRTVAPAHDDAAAWELAVPLVPMRPHGAELGLTATLTNVDEPGGAAVTTSLVGVDLDDPRTWFDLRLGG</sequence>